<dbReference type="RefSeq" id="WP_051739097.1">
    <property type="nucleotide sequence ID" value="NZ_BNER01000004.1"/>
</dbReference>
<dbReference type="InterPro" id="IPR029050">
    <property type="entry name" value="Immunoprotect_excell_Ig-like"/>
</dbReference>
<keyword evidence="3" id="KW-1133">Transmembrane helix</keyword>
<keyword evidence="3" id="KW-0812">Transmembrane</keyword>
<feature type="region of interest" description="Disordered" evidence="2">
    <location>
        <begin position="32"/>
        <end position="63"/>
    </location>
</feature>
<dbReference type="Pfam" id="PF11611">
    <property type="entry name" value="DUF4352"/>
    <property type="match status" value="1"/>
</dbReference>
<reference evidence="6" key="2">
    <citation type="submission" date="2014-05" db="EMBL/GenBank/DDBJ databases">
        <title>Draft genome sequence of Virgibacillus massiliensis Vm-5.</title>
        <authorList>
            <person name="Khelaifia S."/>
            <person name="Croce O."/>
            <person name="Lagier J.C."/>
            <person name="Raoult D."/>
        </authorList>
    </citation>
    <scope>NUCLEOTIDE SEQUENCE [LARGE SCALE GENOMIC DNA]</scope>
    <source>
        <strain evidence="6">Vm-5</strain>
    </source>
</reference>
<organism evidence="5 6">
    <name type="scientific">Virgibacillus massiliensis</name>
    <dbReference type="NCBI Taxonomy" id="1462526"/>
    <lineage>
        <taxon>Bacteria</taxon>
        <taxon>Bacillati</taxon>
        <taxon>Bacillota</taxon>
        <taxon>Bacilli</taxon>
        <taxon>Bacillales</taxon>
        <taxon>Bacillaceae</taxon>
        <taxon>Virgibacillus</taxon>
    </lineage>
</organism>
<evidence type="ECO:0000313" key="5">
    <source>
        <dbReference type="EMBL" id="CDQ39983.1"/>
    </source>
</evidence>
<reference evidence="5 6" key="1">
    <citation type="submission" date="2014-03" db="EMBL/GenBank/DDBJ databases">
        <authorList>
            <person name="Urmite Genomes U."/>
        </authorList>
    </citation>
    <scope>NUCLEOTIDE SEQUENCE [LARGE SCALE GENOMIC DNA]</scope>
    <source>
        <strain evidence="5 6">Vm-5</strain>
    </source>
</reference>
<accession>A0A024QBU6</accession>
<evidence type="ECO:0000256" key="3">
    <source>
        <dbReference type="SAM" id="Phobius"/>
    </source>
</evidence>
<dbReference type="Proteomes" id="UP000028875">
    <property type="component" value="Unassembled WGS sequence"/>
</dbReference>
<gene>
    <name evidence="5" type="ORF">BN990_02301</name>
</gene>
<dbReference type="EMBL" id="CCDP010000001">
    <property type="protein sequence ID" value="CDQ39983.1"/>
    <property type="molecule type" value="Genomic_DNA"/>
</dbReference>
<feature type="domain" description="DUF4352" evidence="4">
    <location>
        <begin position="78"/>
        <end position="185"/>
    </location>
</feature>
<protein>
    <submittedName>
        <fullName evidence="5">Telomeric repeat-binding factor 2</fullName>
    </submittedName>
</protein>
<evidence type="ECO:0000256" key="2">
    <source>
        <dbReference type="SAM" id="MobiDB-lite"/>
    </source>
</evidence>
<feature type="compositionally biased region" description="Basic and acidic residues" evidence="2">
    <location>
        <begin position="36"/>
        <end position="49"/>
    </location>
</feature>
<keyword evidence="3" id="KW-0472">Membrane</keyword>
<name>A0A024QBU6_9BACI</name>
<sequence length="205" mass="23050" precursor="true">MKKKIFGLSCIGIIIMGLFLVNGMISTSENESNVAKAKEENNMDNKMNEDNEQGPATKPYGDQERMERLEKEIMLYGEGSKGGYYGTTVNSAYSEKIKPEESTSNNNYSVVVSFTVKNVRDDGKTVNPSELQFELREEPWDKSYEGQVLPDKNALNVQIEPNESVTLDVSFEVPNVADEYMFYVVSSIDPTDVHWKVNDLTSSTN</sequence>
<proteinExistence type="predicted"/>
<dbReference type="AlphaFoldDB" id="A0A024QBU6"/>
<dbReference type="InterPro" id="IPR029051">
    <property type="entry name" value="DUF4352"/>
</dbReference>
<dbReference type="OrthoDB" id="2864641at2"/>
<dbReference type="Gene3D" id="2.60.40.1240">
    <property type="match status" value="1"/>
</dbReference>
<comment type="caution">
    <text evidence="5">The sequence shown here is derived from an EMBL/GenBank/DDBJ whole genome shotgun (WGS) entry which is preliminary data.</text>
</comment>
<evidence type="ECO:0000256" key="1">
    <source>
        <dbReference type="ARBA" id="ARBA00022729"/>
    </source>
</evidence>
<feature type="transmembrane region" description="Helical" evidence="3">
    <location>
        <begin position="5"/>
        <end position="25"/>
    </location>
</feature>
<evidence type="ECO:0000313" key="6">
    <source>
        <dbReference type="Proteomes" id="UP000028875"/>
    </source>
</evidence>
<keyword evidence="6" id="KW-1185">Reference proteome</keyword>
<dbReference type="eggNOG" id="ENOG502ZXM9">
    <property type="taxonomic scope" value="Bacteria"/>
</dbReference>
<evidence type="ECO:0000259" key="4">
    <source>
        <dbReference type="Pfam" id="PF11611"/>
    </source>
</evidence>
<keyword evidence="1" id="KW-0732">Signal</keyword>